<evidence type="ECO:0000313" key="1">
    <source>
        <dbReference type="EMBL" id="GKV02408.1"/>
    </source>
</evidence>
<gene>
    <name evidence="1" type="ORF">SLEP1_g14845</name>
</gene>
<organism evidence="1 2">
    <name type="scientific">Rubroshorea leprosula</name>
    <dbReference type="NCBI Taxonomy" id="152421"/>
    <lineage>
        <taxon>Eukaryota</taxon>
        <taxon>Viridiplantae</taxon>
        <taxon>Streptophyta</taxon>
        <taxon>Embryophyta</taxon>
        <taxon>Tracheophyta</taxon>
        <taxon>Spermatophyta</taxon>
        <taxon>Magnoliopsida</taxon>
        <taxon>eudicotyledons</taxon>
        <taxon>Gunneridae</taxon>
        <taxon>Pentapetalae</taxon>
        <taxon>rosids</taxon>
        <taxon>malvids</taxon>
        <taxon>Malvales</taxon>
        <taxon>Dipterocarpaceae</taxon>
        <taxon>Rubroshorea</taxon>
    </lineage>
</organism>
<proteinExistence type="predicted"/>
<keyword evidence="2" id="KW-1185">Reference proteome</keyword>
<name>A0AAV5IX62_9ROSI</name>
<reference evidence="1 2" key="1">
    <citation type="journal article" date="2021" name="Commun. Biol.">
        <title>The genome of Shorea leprosula (Dipterocarpaceae) highlights the ecological relevance of drought in aseasonal tropical rainforests.</title>
        <authorList>
            <person name="Ng K.K.S."/>
            <person name="Kobayashi M.J."/>
            <person name="Fawcett J.A."/>
            <person name="Hatakeyama M."/>
            <person name="Paape T."/>
            <person name="Ng C.H."/>
            <person name="Ang C.C."/>
            <person name="Tnah L.H."/>
            <person name="Lee C.T."/>
            <person name="Nishiyama T."/>
            <person name="Sese J."/>
            <person name="O'Brien M.J."/>
            <person name="Copetti D."/>
            <person name="Mohd Noor M.I."/>
            <person name="Ong R.C."/>
            <person name="Putra M."/>
            <person name="Sireger I.Z."/>
            <person name="Indrioko S."/>
            <person name="Kosugi Y."/>
            <person name="Izuno A."/>
            <person name="Isagi Y."/>
            <person name="Lee S.L."/>
            <person name="Shimizu K.K."/>
        </authorList>
    </citation>
    <scope>NUCLEOTIDE SEQUENCE [LARGE SCALE GENOMIC DNA]</scope>
    <source>
        <strain evidence="1">214</strain>
    </source>
</reference>
<dbReference type="Proteomes" id="UP001054252">
    <property type="component" value="Unassembled WGS sequence"/>
</dbReference>
<dbReference type="AlphaFoldDB" id="A0AAV5IX62"/>
<dbReference type="EMBL" id="BPVZ01000018">
    <property type="protein sequence ID" value="GKV02408.1"/>
    <property type="molecule type" value="Genomic_DNA"/>
</dbReference>
<protein>
    <submittedName>
        <fullName evidence="1">Uncharacterized protein</fullName>
    </submittedName>
</protein>
<comment type="caution">
    <text evidence="1">The sequence shown here is derived from an EMBL/GenBank/DDBJ whole genome shotgun (WGS) entry which is preliminary data.</text>
</comment>
<evidence type="ECO:0000313" key="2">
    <source>
        <dbReference type="Proteomes" id="UP001054252"/>
    </source>
</evidence>
<accession>A0AAV5IX62</accession>
<sequence>MELGCWRVEEERVVAGFGLPAAAGVAGPPARSGAQASMIVGCWRTEKRCDLKVQGLMKKLKERKQRLELENRGKIDGCWRK</sequence>